<organism evidence="2 3">
    <name type="scientific">Penicillium nalgiovense</name>
    <dbReference type="NCBI Taxonomy" id="60175"/>
    <lineage>
        <taxon>Eukaryota</taxon>
        <taxon>Fungi</taxon>
        <taxon>Dikarya</taxon>
        <taxon>Ascomycota</taxon>
        <taxon>Pezizomycotina</taxon>
        <taxon>Eurotiomycetes</taxon>
        <taxon>Eurotiomycetidae</taxon>
        <taxon>Eurotiales</taxon>
        <taxon>Aspergillaceae</taxon>
        <taxon>Penicillium</taxon>
    </lineage>
</organism>
<dbReference type="Proteomes" id="UP000191691">
    <property type="component" value="Unassembled WGS sequence"/>
</dbReference>
<dbReference type="AlphaFoldDB" id="A0A1V6XNU8"/>
<reference evidence="3" key="1">
    <citation type="journal article" date="2017" name="Nat. Microbiol.">
        <title>Global analysis of biosynthetic gene clusters reveals vast potential of secondary metabolite production in Penicillium species.</title>
        <authorList>
            <person name="Nielsen J.C."/>
            <person name="Grijseels S."/>
            <person name="Prigent S."/>
            <person name="Ji B."/>
            <person name="Dainat J."/>
            <person name="Nielsen K.F."/>
            <person name="Frisvad J.C."/>
            <person name="Workman M."/>
            <person name="Nielsen J."/>
        </authorList>
    </citation>
    <scope>NUCLEOTIDE SEQUENCE [LARGE SCALE GENOMIC DNA]</scope>
    <source>
        <strain evidence="3">IBT 13039</strain>
    </source>
</reference>
<keyword evidence="3" id="KW-1185">Reference proteome</keyword>
<sequence>MPADKDRTAEWCTHCNAGGHTLQQCQYFAHYIRGISIAMQAIAENSNVGSILTVLRTLVNILTSILCKANEQEEEEGPPGIKRCWKGQGPE</sequence>
<evidence type="ECO:0000313" key="2">
    <source>
        <dbReference type="EMBL" id="OQE76795.1"/>
    </source>
</evidence>
<accession>A0A1V6XNU8</accession>
<gene>
    <name evidence="2" type="ORF">PENNAL_c0064G09246</name>
</gene>
<feature type="region of interest" description="Disordered" evidence="1">
    <location>
        <begin position="71"/>
        <end position="91"/>
    </location>
</feature>
<comment type="caution">
    <text evidence="2">The sequence shown here is derived from an EMBL/GenBank/DDBJ whole genome shotgun (WGS) entry which is preliminary data.</text>
</comment>
<name>A0A1V6XNU8_PENNA</name>
<protein>
    <submittedName>
        <fullName evidence="2">Uncharacterized protein</fullName>
    </submittedName>
</protein>
<dbReference type="EMBL" id="MOOB01000064">
    <property type="protein sequence ID" value="OQE76795.1"/>
    <property type="molecule type" value="Genomic_DNA"/>
</dbReference>
<evidence type="ECO:0000313" key="3">
    <source>
        <dbReference type="Proteomes" id="UP000191691"/>
    </source>
</evidence>
<proteinExistence type="predicted"/>
<evidence type="ECO:0000256" key="1">
    <source>
        <dbReference type="SAM" id="MobiDB-lite"/>
    </source>
</evidence>